<accession>A0AB33A5L1</accession>
<name>A0AB33A5L1_9MYCO</name>
<gene>
    <name evidence="2" type="ORF">MASS_0407</name>
</gene>
<reference evidence="2 3" key="1">
    <citation type="journal article" date="2013" name="Genome Announc.">
        <title>Complete Genome Sequence of Mycobacterium massiliense Clinical Strain Asan 50594, Belonging to the Type II Genotype.</title>
        <authorList>
            <person name="Kim B.J."/>
            <person name="Kim B.R."/>
            <person name="Hong S.H."/>
            <person name="Seok S.H."/>
            <person name="Kook Y.H."/>
            <person name="Kim B.J."/>
        </authorList>
    </citation>
    <scope>NUCLEOTIDE SEQUENCE [LARGE SCALE GENOMIC DNA]</scope>
    <source>
        <strain evidence="2 3">50594</strain>
    </source>
</reference>
<proteinExistence type="predicted"/>
<sequence length="118" mass="12352">MKVTPNELRGGANRLDDEKTTVSGIAVPDHSSAASGLAGFASASKLYRAHDTVSAALQVSGDRFGQMGSLLRETATTFEFVSSTLAPGAVKEPWMSTHVAEGLTAMGDMPTTVPRLRT</sequence>
<feature type="region of interest" description="Disordered" evidence="1">
    <location>
        <begin position="1"/>
        <end position="21"/>
    </location>
</feature>
<evidence type="ECO:0000256" key="1">
    <source>
        <dbReference type="SAM" id="MobiDB-lite"/>
    </source>
</evidence>
<evidence type="ECO:0008006" key="4">
    <source>
        <dbReference type="Google" id="ProtNLM"/>
    </source>
</evidence>
<dbReference type="AlphaFoldDB" id="A0AB33A5L1"/>
<evidence type="ECO:0000313" key="2">
    <source>
        <dbReference type="EMBL" id="AGM27009.1"/>
    </source>
</evidence>
<dbReference type="EMBL" id="CP004374">
    <property type="protein sequence ID" value="AGM27009.1"/>
    <property type="molecule type" value="Genomic_DNA"/>
</dbReference>
<organism evidence="2 3">
    <name type="scientific">Mycobacteroides abscessus subsp. bolletii 50594</name>
    <dbReference type="NCBI Taxonomy" id="1303024"/>
    <lineage>
        <taxon>Bacteria</taxon>
        <taxon>Bacillati</taxon>
        <taxon>Actinomycetota</taxon>
        <taxon>Actinomycetes</taxon>
        <taxon>Mycobacteriales</taxon>
        <taxon>Mycobacteriaceae</taxon>
        <taxon>Mycobacteroides</taxon>
        <taxon>Mycobacteroides abscessus</taxon>
    </lineage>
</organism>
<protein>
    <recommendedName>
        <fullName evidence="4">ESX-1 secretion-associated protein</fullName>
    </recommendedName>
</protein>
<dbReference type="KEGG" id="mabb:MASS_0407"/>
<evidence type="ECO:0000313" key="3">
    <source>
        <dbReference type="Proteomes" id="UP000013961"/>
    </source>
</evidence>
<dbReference type="Proteomes" id="UP000013961">
    <property type="component" value="Chromosome"/>
</dbReference>